<feature type="compositionally biased region" description="Polar residues" evidence="8">
    <location>
        <begin position="381"/>
        <end position="395"/>
    </location>
</feature>
<feature type="compositionally biased region" description="Low complexity" evidence="8">
    <location>
        <begin position="1046"/>
        <end position="1067"/>
    </location>
</feature>
<feature type="domain" description="AWS" evidence="12">
    <location>
        <begin position="708"/>
        <end position="755"/>
    </location>
</feature>
<dbReference type="Proteomes" id="UP000044602">
    <property type="component" value="Unassembled WGS sequence"/>
</dbReference>
<dbReference type="PROSITE" id="PS50191">
    <property type="entry name" value="CRAL_TRIO"/>
    <property type="match status" value="1"/>
</dbReference>
<dbReference type="SUPFAM" id="SSF82199">
    <property type="entry name" value="SET domain"/>
    <property type="match status" value="1"/>
</dbReference>
<evidence type="ECO:0000313" key="14">
    <source>
        <dbReference type="Proteomes" id="UP000044602"/>
    </source>
</evidence>
<dbReference type="InterPro" id="IPR001251">
    <property type="entry name" value="CRAL-TRIO_dom"/>
</dbReference>
<keyword evidence="6" id="KW-0949">S-adenosyl-L-methionine</keyword>
<dbReference type="SUPFAM" id="SSF46938">
    <property type="entry name" value="CRAL/TRIO N-terminal domain"/>
    <property type="match status" value="1"/>
</dbReference>
<feature type="region of interest" description="Disordered" evidence="8">
    <location>
        <begin position="907"/>
        <end position="963"/>
    </location>
</feature>
<dbReference type="GO" id="GO:0005634">
    <property type="term" value="C:nucleus"/>
    <property type="evidence" value="ECO:0007669"/>
    <property type="project" value="UniProtKB-SubCell"/>
</dbReference>
<reference evidence="13 14" key="1">
    <citation type="submission" date="2015-05" db="EMBL/GenBank/DDBJ databases">
        <authorList>
            <person name="Wang D.B."/>
            <person name="Wang M."/>
        </authorList>
    </citation>
    <scope>NUCLEOTIDE SEQUENCE [LARGE SCALE GENOMIC DNA]</scope>
    <source>
        <strain evidence="13">VL1</strain>
    </source>
</reference>
<keyword evidence="7" id="KW-0539">Nucleus</keyword>
<feature type="domain" description="CRAL-TRIO" evidence="9">
    <location>
        <begin position="80"/>
        <end position="277"/>
    </location>
</feature>
<feature type="region of interest" description="Disordered" evidence="8">
    <location>
        <begin position="378"/>
        <end position="449"/>
    </location>
</feature>
<dbReference type="GO" id="GO:0032259">
    <property type="term" value="P:methylation"/>
    <property type="evidence" value="ECO:0007669"/>
    <property type="project" value="UniProtKB-KW"/>
</dbReference>
<feature type="compositionally biased region" description="Polar residues" evidence="8">
    <location>
        <begin position="9"/>
        <end position="22"/>
    </location>
</feature>
<dbReference type="Pfam" id="PF17907">
    <property type="entry name" value="AWS"/>
    <property type="match status" value="1"/>
</dbReference>
<feature type="region of interest" description="Disordered" evidence="8">
    <location>
        <begin position="1"/>
        <end position="22"/>
    </location>
</feature>
<dbReference type="PROSITE" id="PS50868">
    <property type="entry name" value="POST_SET"/>
    <property type="match status" value="1"/>
</dbReference>
<feature type="region of interest" description="Disordered" evidence="8">
    <location>
        <begin position="1046"/>
        <end position="1071"/>
    </location>
</feature>
<comment type="subcellular location">
    <subcellularLocation>
        <location evidence="2">Chromosome</location>
    </subcellularLocation>
    <subcellularLocation>
        <location evidence="1">Nucleus</location>
    </subcellularLocation>
</comment>
<evidence type="ECO:0000259" key="12">
    <source>
        <dbReference type="PROSITE" id="PS51215"/>
    </source>
</evidence>
<proteinExistence type="predicted"/>
<dbReference type="Pfam" id="PF00856">
    <property type="entry name" value="SET"/>
    <property type="match status" value="1"/>
</dbReference>
<evidence type="ECO:0000259" key="9">
    <source>
        <dbReference type="PROSITE" id="PS50191"/>
    </source>
</evidence>
<dbReference type="InterPro" id="IPR006560">
    <property type="entry name" value="AWS_dom"/>
</dbReference>
<feature type="region of interest" description="Disordered" evidence="8">
    <location>
        <begin position="988"/>
        <end position="1021"/>
    </location>
</feature>
<sequence>MSLLRKAKSTSQAVSSTDNSPLSRMYSGIPRVVHERNTTASIVLKKFLRVADDNVDMALEHFTQALKWRKHNDPSGKLTKMFDPNKFGEMGFVSRHRTDQSGGRVVIMWNLYGVIRDVQETFGDIAEFLDFRIALMELAVRELDLSNAPAPMPEIGPDPYRIIQVHDCAGSNPFTVYPKIKDAIAETIDLFEANYPELLAYHHFVRLGHVNTFRIKLLNTLVPELLRPKLLSLGRVEFKSSLKRKDVLLKLFPDPADRQRYGFSLPTEFGGNTSSVHDGRTVQFLLAETSDENITEEDVKSRHANRLAMSLSPSSQSSLGAVALDLESSSHVASLSSTPPTNFSDNISIASEGIKVETTPVPEIQATVIVATEPLPEVSATPHNTSQIDAPSTAQEPPAAGRARRARVSNPVYNLSQLSGTAAKGNGRRKRASLGDALSTTPRSSDPLVRDGIDALNLQWSMQGLKTPGKSAQEKPSTPRTTRASARDAPAKVDVLTSKATSLGKRGRKAFEQGIGKVSRELLRLRDTNEFAKVETKPVYHTIWANGKLVTPEELENGPARKKAKTKVPSEVEKAKVDETKKDGEKSEETLELHTRKGRRVKRWLAKGLYAGQDTPLDLNEGLGLAEKKKLAQIPELAASGRVNKALPLPMFNGLRTLINGRDFKLPFDVCNPLPPGQPKPEHWTKISKNRFVGESSLYWKKNQHSSADESKCVCKPQDGCGEDCQNRIMLYECDENNCNVGKAFCTNRAFADLHERKVAGGKYRTGVEVIKTSDRGHGIRSNRCFDANQIIMEYTGEIITEEECENRMNTKYKNNDCYYLMSFDQNMIIDATTGSIARFVNHSCKPNCKMIKWIVGGQPRMALFAGDAPIMTGDELTYDYNFDPFSAKNVQTCLCGEAECRGVLGPKPKGPKPVKAEKTDGKAGIKKKKKAKGTKTDAKTTPKSAAKALKSPAKLTAKTQAPKAKLKETVKSVVKLGKRKLEELAGDDTADAMAKKRKIKSPKGTKQKQSAKRSFSDASNKVVKAAAKGAATVKKSVSTITVNAKSTPVAKKTTSSKVTTVRTSSSGRVIKATKKRDSLLQTTLSPNATIIAARAESSKIKAAEKGTLKTPNKTKRPATPKSLKSAVKSPRKALDLPRVKSQIRLVSPEASSITALVPPSMA</sequence>
<dbReference type="PANTHER" id="PTHR22884">
    <property type="entry name" value="SET DOMAIN PROTEINS"/>
    <property type="match status" value="1"/>
</dbReference>
<dbReference type="SMART" id="SM00570">
    <property type="entry name" value="AWS"/>
    <property type="match status" value="1"/>
</dbReference>
<dbReference type="AlphaFoldDB" id="A0A0G4KD75"/>
<evidence type="ECO:0000256" key="3">
    <source>
        <dbReference type="ARBA" id="ARBA00022454"/>
    </source>
</evidence>
<dbReference type="InterPro" id="IPR046341">
    <property type="entry name" value="SET_dom_sf"/>
</dbReference>
<dbReference type="PROSITE" id="PS51215">
    <property type="entry name" value="AWS"/>
    <property type="match status" value="1"/>
</dbReference>
<evidence type="ECO:0000256" key="4">
    <source>
        <dbReference type="ARBA" id="ARBA00022603"/>
    </source>
</evidence>
<keyword evidence="3" id="KW-0158">Chromosome</keyword>
<dbReference type="InterPro" id="IPR036273">
    <property type="entry name" value="CRAL/TRIO_N_dom_sf"/>
</dbReference>
<evidence type="ECO:0000313" key="13">
    <source>
        <dbReference type="EMBL" id="CRJ81476.1"/>
    </source>
</evidence>
<evidence type="ECO:0000256" key="7">
    <source>
        <dbReference type="ARBA" id="ARBA00023242"/>
    </source>
</evidence>
<keyword evidence="14" id="KW-1185">Reference proteome</keyword>
<evidence type="ECO:0000256" key="1">
    <source>
        <dbReference type="ARBA" id="ARBA00004123"/>
    </source>
</evidence>
<feature type="region of interest" description="Disordered" evidence="8">
    <location>
        <begin position="1101"/>
        <end position="1136"/>
    </location>
</feature>
<feature type="compositionally biased region" description="Low complexity" evidence="8">
    <location>
        <begin position="942"/>
        <end position="960"/>
    </location>
</feature>
<dbReference type="GO" id="GO:0005694">
    <property type="term" value="C:chromosome"/>
    <property type="evidence" value="ECO:0007669"/>
    <property type="project" value="UniProtKB-SubCell"/>
</dbReference>
<dbReference type="PROSITE" id="PS50280">
    <property type="entry name" value="SET"/>
    <property type="match status" value="1"/>
</dbReference>
<name>A0A0G4KD75_VERLO</name>
<feature type="domain" description="SET" evidence="10">
    <location>
        <begin position="766"/>
        <end position="882"/>
    </location>
</feature>
<keyword evidence="5" id="KW-0808">Transferase</keyword>
<feature type="region of interest" description="Disordered" evidence="8">
    <location>
        <begin position="555"/>
        <end position="594"/>
    </location>
</feature>
<dbReference type="Gene3D" id="2.170.270.10">
    <property type="entry name" value="SET domain"/>
    <property type="match status" value="1"/>
</dbReference>
<dbReference type="InterPro" id="IPR003616">
    <property type="entry name" value="Post-SET_dom"/>
</dbReference>
<dbReference type="STRING" id="100787.A0A0G4KD75"/>
<dbReference type="EMBL" id="CVQH01000002">
    <property type="protein sequence ID" value="CRJ81476.1"/>
    <property type="molecule type" value="Genomic_DNA"/>
</dbReference>
<evidence type="ECO:0000256" key="8">
    <source>
        <dbReference type="SAM" id="MobiDB-lite"/>
    </source>
</evidence>
<evidence type="ECO:0000259" key="11">
    <source>
        <dbReference type="PROSITE" id="PS50868"/>
    </source>
</evidence>
<dbReference type="Pfam" id="PF00650">
    <property type="entry name" value="CRAL_TRIO"/>
    <property type="match status" value="1"/>
</dbReference>
<dbReference type="SMART" id="SM00317">
    <property type="entry name" value="SET"/>
    <property type="match status" value="1"/>
</dbReference>
<evidence type="ECO:0000256" key="2">
    <source>
        <dbReference type="ARBA" id="ARBA00004286"/>
    </source>
</evidence>
<feature type="compositionally biased region" description="Basic residues" evidence="8">
    <location>
        <begin position="925"/>
        <end position="934"/>
    </location>
</feature>
<dbReference type="Gene3D" id="3.40.525.10">
    <property type="entry name" value="CRAL-TRIO lipid binding domain"/>
    <property type="match status" value="1"/>
</dbReference>
<dbReference type="FunFam" id="2.170.270.10:FF:000037">
    <property type="entry name" value="Histone-lysine N-methyltransferase"/>
    <property type="match status" value="1"/>
</dbReference>
<dbReference type="GO" id="GO:0042054">
    <property type="term" value="F:histone methyltransferase activity"/>
    <property type="evidence" value="ECO:0007669"/>
    <property type="project" value="InterPro"/>
</dbReference>
<dbReference type="InterPro" id="IPR036865">
    <property type="entry name" value="CRAL-TRIO_dom_sf"/>
</dbReference>
<feature type="domain" description="Post-SET" evidence="11">
    <location>
        <begin position="890"/>
        <end position="906"/>
    </location>
</feature>
<evidence type="ECO:0000256" key="6">
    <source>
        <dbReference type="ARBA" id="ARBA00022691"/>
    </source>
</evidence>
<dbReference type="SUPFAM" id="SSF52087">
    <property type="entry name" value="CRAL/TRIO domain"/>
    <property type="match status" value="1"/>
</dbReference>
<dbReference type="SMART" id="SM00508">
    <property type="entry name" value="PostSET"/>
    <property type="match status" value="1"/>
</dbReference>
<feature type="compositionally biased region" description="Polar residues" evidence="8">
    <location>
        <begin position="474"/>
        <end position="484"/>
    </location>
</feature>
<dbReference type="InterPro" id="IPR050777">
    <property type="entry name" value="SET2_Histone-Lys_MeTrsfase"/>
</dbReference>
<accession>A0A0G4KD75</accession>
<gene>
    <name evidence="13" type="ORF">BN1708_001905</name>
</gene>
<feature type="compositionally biased region" description="Polar residues" evidence="8">
    <location>
        <begin position="411"/>
        <end position="420"/>
    </location>
</feature>
<evidence type="ECO:0008006" key="15">
    <source>
        <dbReference type="Google" id="ProtNLM"/>
    </source>
</evidence>
<evidence type="ECO:0000259" key="10">
    <source>
        <dbReference type="PROSITE" id="PS50280"/>
    </source>
</evidence>
<protein>
    <recommendedName>
        <fullName evidence="15">Phosphatidylinositol transfer protein SFH5</fullName>
    </recommendedName>
</protein>
<feature type="compositionally biased region" description="Basic residues" evidence="8">
    <location>
        <begin position="996"/>
        <end position="1012"/>
    </location>
</feature>
<organism evidence="13 14">
    <name type="scientific">Verticillium longisporum</name>
    <name type="common">Verticillium dahliae var. longisporum</name>
    <dbReference type="NCBI Taxonomy" id="100787"/>
    <lineage>
        <taxon>Eukaryota</taxon>
        <taxon>Fungi</taxon>
        <taxon>Dikarya</taxon>
        <taxon>Ascomycota</taxon>
        <taxon>Pezizomycotina</taxon>
        <taxon>Sordariomycetes</taxon>
        <taxon>Hypocreomycetidae</taxon>
        <taxon>Glomerellales</taxon>
        <taxon>Plectosphaerellaceae</taxon>
        <taxon>Verticillium</taxon>
    </lineage>
</organism>
<feature type="compositionally biased region" description="Basic and acidic residues" evidence="8">
    <location>
        <begin position="568"/>
        <end position="594"/>
    </location>
</feature>
<keyword evidence="4" id="KW-0489">Methyltransferase</keyword>
<dbReference type="InterPro" id="IPR001214">
    <property type="entry name" value="SET_dom"/>
</dbReference>
<dbReference type="CDD" id="cd00170">
    <property type="entry name" value="SEC14"/>
    <property type="match status" value="1"/>
</dbReference>
<feature type="compositionally biased region" description="Basic and acidic residues" evidence="8">
    <location>
        <begin position="915"/>
        <end position="924"/>
    </location>
</feature>
<feature type="region of interest" description="Disordered" evidence="8">
    <location>
        <begin position="464"/>
        <end position="491"/>
    </location>
</feature>
<evidence type="ECO:0000256" key="5">
    <source>
        <dbReference type="ARBA" id="ARBA00022679"/>
    </source>
</evidence>